<proteinExistence type="predicted"/>
<feature type="compositionally biased region" description="Basic and acidic residues" evidence="1">
    <location>
        <begin position="30"/>
        <end position="50"/>
    </location>
</feature>
<dbReference type="EMBL" id="JAGSPC010000001">
    <property type="protein sequence ID" value="MBV7258866.1"/>
    <property type="molecule type" value="Genomic_DNA"/>
</dbReference>
<comment type="caution">
    <text evidence="2">The sequence shown here is derived from an EMBL/GenBank/DDBJ whole genome shotgun (WGS) entry which is preliminary data.</text>
</comment>
<evidence type="ECO:0000256" key="1">
    <source>
        <dbReference type="SAM" id="MobiDB-lite"/>
    </source>
</evidence>
<protein>
    <submittedName>
        <fullName evidence="2">Uncharacterized protein</fullName>
    </submittedName>
</protein>
<sequence>MDRDPNEKADNSGGDRRGVDRRKQQLPFEGEDRRKGDRRNGTDRRKETRD</sequence>
<feature type="compositionally biased region" description="Basic and acidic residues" evidence="1">
    <location>
        <begin position="1"/>
        <end position="23"/>
    </location>
</feature>
<evidence type="ECO:0000313" key="3">
    <source>
        <dbReference type="Proteomes" id="UP001138681"/>
    </source>
</evidence>
<accession>A0A9X1JKE2</accession>
<dbReference type="AlphaFoldDB" id="A0A9X1JKE2"/>
<dbReference type="RefSeq" id="WP_218404132.1">
    <property type="nucleotide sequence ID" value="NZ_JAGSPC010000001.1"/>
</dbReference>
<reference evidence="2" key="1">
    <citation type="submission" date="2021-04" db="EMBL/GenBank/DDBJ databases">
        <authorList>
            <person name="Pira H."/>
            <person name="Risdian C."/>
            <person name="Wink J."/>
        </authorList>
    </citation>
    <scope>NUCLEOTIDE SEQUENCE</scope>
    <source>
        <strain evidence="2">WH158</strain>
    </source>
</reference>
<dbReference type="Proteomes" id="UP001138681">
    <property type="component" value="Unassembled WGS sequence"/>
</dbReference>
<feature type="region of interest" description="Disordered" evidence="1">
    <location>
        <begin position="1"/>
        <end position="50"/>
    </location>
</feature>
<keyword evidence="3" id="KW-1185">Reference proteome</keyword>
<gene>
    <name evidence="2" type="ORF">KCG46_04640</name>
</gene>
<evidence type="ECO:0000313" key="2">
    <source>
        <dbReference type="EMBL" id="MBV7258866.1"/>
    </source>
</evidence>
<name>A0A9X1JKE2_9SPHN</name>
<organism evidence="2 3">
    <name type="scientific">Erythrobacter crassostreae</name>
    <dbReference type="NCBI Taxonomy" id="2828328"/>
    <lineage>
        <taxon>Bacteria</taxon>
        <taxon>Pseudomonadati</taxon>
        <taxon>Pseudomonadota</taxon>
        <taxon>Alphaproteobacteria</taxon>
        <taxon>Sphingomonadales</taxon>
        <taxon>Erythrobacteraceae</taxon>
        <taxon>Erythrobacter/Porphyrobacter group</taxon>
        <taxon>Erythrobacter</taxon>
    </lineage>
</organism>